<dbReference type="SUPFAM" id="SSF56300">
    <property type="entry name" value="Metallo-dependent phosphatases"/>
    <property type="match status" value="1"/>
</dbReference>
<feature type="non-terminal residue" evidence="2">
    <location>
        <position position="517"/>
    </location>
</feature>
<dbReference type="CDD" id="cd07381">
    <property type="entry name" value="MPP_CapA"/>
    <property type="match status" value="1"/>
</dbReference>
<comment type="similarity">
    <text evidence="1">Belongs to the CapA family.</text>
</comment>
<name>A0A7D9DR98_PARCT</name>
<dbReference type="Pfam" id="PF09587">
    <property type="entry name" value="PGA_cap"/>
    <property type="match status" value="2"/>
</dbReference>
<dbReference type="EMBL" id="CACRXK020001843">
    <property type="protein sequence ID" value="CAB3991400.1"/>
    <property type="molecule type" value="Genomic_DNA"/>
</dbReference>
<proteinExistence type="inferred from homology"/>
<dbReference type="PANTHER" id="PTHR33393:SF11">
    <property type="entry name" value="POLYGLUTAMINE SYNTHESIS ACCESSORY PROTEIN RV0574C-RELATED"/>
    <property type="match status" value="1"/>
</dbReference>
<dbReference type="PANTHER" id="PTHR33393">
    <property type="entry name" value="POLYGLUTAMINE SYNTHESIS ACCESSORY PROTEIN RV0574C-RELATED"/>
    <property type="match status" value="1"/>
</dbReference>
<dbReference type="SMART" id="SM00854">
    <property type="entry name" value="PGA_cap"/>
    <property type="match status" value="1"/>
</dbReference>
<evidence type="ECO:0000313" key="2">
    <source>
        <dbReference type="EMBL" id="CAB3991400.1"/>
    </source>
</evidence>
<evidence type="ECO:0000313" key="3">
    <source>
        <dbReference type="Proteomes" id="UP001152795"/>
    </source>
</evidence>
<sequence>SDACLTVRTATNDELLRHGSGRFHAMLVQAYKNKPWNYPTMLSRILRLQVSRNGFGKLTKWYNFIGDYRSHRNVNPNENECLAGGKTKIYNIIETCQNNPEDVSISIIFVGDISFARCVRKYVDHGCNNYNDTMIKVAGIIREADIAVGNLESPFVTKMMLKDRFNGRKKIFLHADHRSAAALRDIKSTVISDTWKDPIFSRKHARVTSTHILKELHIITLPNNTTHATLAPKFAGFDIMSLANNHLNDYGEKPVNFTRNILSNAGIDTIGSNFGSYDSPQRSLIQTKEGIKVGFLGYCYIQSCFSVRKKYKAGPAIYSDHIAKRDVLQLKVTRLQTNIIVYMHWGAEYKLHPNRRQLSIAKYLHSLGVSAVIGAHPHVLQPHSRSTNHLTAYSVGNFLFPRINDCLTQTSASESEIFSSSIYVPRCLIICPQDKLLLDYKNISWNDPTKLSRILRLQITRNGVIGAKYLPVTIKFDHKTKTLQPTLSNDTQWIDVCSTRDEECLRQTSTSKDKVLP</sequence>
<protein>
    <submittedName>
        <fullName evidence="2">Uncharacterized protein</fullName>
    </submittedName>
</protein>
<reference evidence="2" key="1">
    <citation type="submission" date="2020-04" db="EMBL/GenBank/DDBJ databases">
        <authorList>
            <person name="Alioto T."/>
            <person name="Alioto T."/>
            <person name="Gomez Garrido J."/>
        </authorList>
    </citation>
    <scope>NUCLEOTIDE SEQUENCE</scope>
    <source>
        <strain evidence="2">A484AB</strain>
    </source>
</reference>
<comment type="caution">
    <text evidence="2">The sequence shown here is derived from an EMBL/GenBank/DDBJ whole genome shotgun (WGS) entry which is preliminary data.</text>
</comment>
<organism evidence="2 3">
    <name type="scientific">Paramuricea clavata</name>
    <name type="common">Red gorgonian</name>
    <name type="synonym">Violescent sea-whip</name>
    <dbReference type="NCBI Taxonomy" id="317549"/>
    <lineage>
        <taxon>Eukaryota</taxon>
        <taxon>Metazoa</taxon>
        <taxon>Cnidaria</taxon>
        <taxon>Anthozoa</taxon>
        <taxon>Octocorallia</taxon>
        <taxon>Malacalcyonacea</taxon>
        <taxon>Plexauridae</taxon>
        <taxon>Paramuricea</taxon>
    </lineage>
</organism>
<evidence type="ECO:0000256" key="1">
    <source>
        <dbReference type="ARBA" id="ARBA00005662"/>
    </source>
</evidence>
<dbReference type="InterPro" id="IPR029052">
    <property type="entry name" value="Metallo-depent_PP-like"/>
</dbReference>
<dbReference type="InterPro" id="IPR019079">
    <property type="entry name" value="Capsule_synth_CapA"/>
</dbReference>
<dbReference type="OrthoDB" id="5947431at2759"/>
<dbReference type="AlphaFoldDB" id="A0A7D9DR98"/>
<dbReference type="InterPro" id="IPR052169">
    <property type="entry name" value="CW_Biosynth-Accessory"/>
</dbReference>
<keyword evidence="3" id="KW-1185">Reference proteome</keyword>
<gene>
    <name evidence="2" type="ORF">PACLA_8A041320</name>
</gene>
<dbReference type="Gene3D" id="3.60.21.10">
    <property type="match status" value="1"/>
</dbReference>
<accession>A0A7D9DR98</accession>
<dbReference type="Proteomes" id="UP001152795">
    <property type="component" value="Unassembled WGS sequence"/>
</dbReference>